<evidence type="ECO:0000313" key="6">
    <source>
        <dbReference type="EMBL" id="EIM79235.1"/>
    </source>
</evidence>
<evidence type="ECO:0000256" key="2">
    <source>
        <dbReference type="ARBA" id="ARBA00022771"/>
    </source>
</evidence>
<dbReference type="EMBL" id="JH687407">
    <property type="protein sequence ID" value="EIM79235.1"/>
    <property type="molecule type" value="Genomic_DNA"/>
</dbReference>
<dbReference type="Proteomes" id="UP000053927">
    <property type="component" value="Unassembled WGS sequence"/>
</dbReference>
<protein>
    <recommendedName>
        <fullName evidence="5">MYND-type domain-containing protein</fullName>
    </recommendedName>
</protein>
<feature type="domain" description="MYND-type" evidence="5">
    <location>
        <begin position="30"/>
        <end position="66"/>
    </location>
</feature>
<dbReference type="SUPFAM" id="SSF144232">
    <property type="entry name" value="HIT/MYND zinc finger-like"/>
    <property type="match status" value="1"/>
</dbReference>
<organism evidence="6 7">
    <name type="scientific">Stereum hirsutum (strain FP-91666)</name>
    <name type="common">White-rot fungus</name>
    <dbReference type="NCBI Taxonomy" id="721885"/>
    <lineage>
        <taxon>Eukaryota</taxon>
        <taxon>Fungi</taxon>
        <taxon>Dikarya</taxon>
        <taxon>Basidiomycota</taxon>
        <taxon>Agaricomycotina</taxon>
        <taxon>Agaricomycetes</taxon>
        <taxon>Russulales</taxon>
        <taxon>Stereaceae</taxon>
        <taxon>Stereum</taxon>
    </lineage>
</organism>
<dbReference type="Pfam" id="PF14737">
    <property type="entry name" value="DUF4470"/>
    <property type="match status" value="1"/>
</dbReference>
<dbReference type="eggNOG" id="ENOG502S2D3">
    <property type="taxonomic scope" value="Eukaryota"/>
</dbReference>
<keyword evidence="7" id="KW-1185">Reference proteome</keyword>
<dbReference type="OMA" id="RKGHCWR"/>
<dbReference type="InterPro" id="IPR027974">
    <property type="entry name" value="DUF4470"/>
</dbReference>
<dbReference type="PROSITE" id="PS50865">
    <property type="entry name" value="ZF_MYND_2"/>
    <property type="match status" value="1"/>
</dbReference>
<dbReference type="GO" id="GO:0008270">
    <property type="term" value="F:zinc ion binding"/>
    <property type="evidence" value="ECO:0007669"/>
    <property type="project" value="UniProtKB-KW"/>
</dbReference>
<proteinExistence type="predicted"/>
<keyword evidence="2 4" id="KW-0863">Zinc-finger</keyword>
<sequence>MKSHGIESTEGAVVDLTLHELPCARRVTPTTSCPNKSKFLCSSCRLVAYCCMDCQKKDWKEHKAACKSEMRVPGWLPAWEVFLHEPEWNSASEWPAQLVEEPKKNGLELWSTFPAYDVLNITDNEGTAKDFDIAFPASGDLRNVIRTVNELPSSYSGSLNITLGDKDPHIVIRNLLILALLGKPDMSRCVDTALHIWYSSVIPISYGLEAALMLKSLMTNNQSAPYKVTKTSTILGGRTFALSKFASEFHRNMHEAAETMLNMVNVSLSLSRIDYQDMAYAKLESSHRVALHKYKSTGILVPFGTIPVRFDYTNKYLFSPEGKWLQNGMANPLYSWDINAVIESGKARGVPREDLYGCLYFHVSSQLSEFASRLRRFKITFKLYHGEASALAKAISSPAGLPELQLGKKTRFDRIDTGNLIDEEYLGLKKVLTEWGPLLKEKQNNDKATLIATSLNWATRVGGAAPTKSEAEALMKKLIKDGRLPAFRGSVTSMYDNSAAFAKYLRTQGLEDAMSSSKLKIKQRHTVVPHRLYAPPDATPSALPEFKDNEDWYLKVCDYSQRPRR</sequence>
<accession>R7RWP1</accession>
<evidence type="ECO:0000259" key="5">
    <source>
        <dbReference type="PROSITE" id="PS50865"/>
    </source>
</evidence>
<dbReference type="Pfam" id="PF01753">
    <property type="entry name" value="zf-MYND"/>
    <property type="match status" value="1"/>
</dbReference>
<name>R7RWP1_STEHR</name>
<evidence type="ECO:0000256" key="3">
    <source>
        <dbReference type="ARBA" id="ARBA00022833"/>
    </source>
</evidence>
<dbReference type="GeneID" id="18806571"/>
<gene>
    <name evidence="6" type="ORF">STEHIDRAFT_69760</name>
</gene>
<dbReference type="InterPro" id="IPR002893">
    <property type="entry name" value="Znf_MYND"/>
</dbReference>
<keyword evidence="3" id="KW-0862">Zinc</keyword>
<dbReference type="OrthoDB" id="5282002at2759"/>
<dbReference type="KEGG" id="shs:STEHIDRAFT_69760"/>
<evidence type="ECO:0000313" key="7">
    <source>
        <dbReference type="Proteomes" id="UP000053927"/>
    </source>
</evidence>
<dbReference type="AlphaFoldDB" id="R7RWP1"/>
<evidence type="ECO:0000256" key="1">
    <source>
        <dbReference type="ARBA" id="ARBA00022723"/>
    </source>
</evidence>
<dbReference type="RefSeq" id="XP_007311649.1">
    <property type="nucleotide sequence ID" value="XM_007311587.1"/>
</dbReference>
<keyword evidence="1" id="KW-0479">Metal-binding</keyword>
<evidence type="ECO:0000256" key="4">
    <source>
        <dbReference type="PROSITE-ProRule" id="PRU00134"/>
    </source>
</evidence>
<dbReference type="Gene3D" id="6.10.140.2220">
    <property type="match status" value="1"/>
</dbReference>
<reference evidence="7" key="1">
    <citation type="journal article" date="2012" name="Science">
        <title>The Paleozoic origin of enzymatic lignin decomposition reconstructed from 31 fungal genomes.</title>
        <authorList>
            <person name="Floudas D."/>
            <person name="Binder M."/>
            <person name="Riley R."/>
            <person name="Barry K."/>
            <person name="Blanchette R.A."/>
            <person name="Henrissat B."/>
            <person name="Martinez A.T."/>
            <person name="Otillar R."/>
            <person name="Spatafora J.W."/>
            <person name="Yadav J.S."/>
            <person name="Aerts A."/>
            <person name="Benoit I."/>
            <person name="Boyd A."/>
            <person name="Carlson A."/>
            <person name="Copeland A."/>
            <person name="Coutinho P.M."/>
            <person name="de Vries R.P."/>
            <person name="Ferreira P."/>
            <person name="Findley K."/>
            <person name="Foster B."/>
            <person name="Gaskell J."/>
            <person name="Glotzer D."/>
            <person name="Gorecki P."/>
            <person name="Heitman J."/>
            <person name="Hesse C."/>
            <person name="Hori C."/>
            <person name="Igarashi K."/>
            <person name="Jurgens J.A."/>
            <person name="Kallen N."/>
            <person name="Kersten P."/>
            <person name="Kohler A."/>
            <person name="Kuees U."/>
            <person name="Kumar T.K.A."/>
            <person name="Kuo A."/>
            <person name="LaButti K."/>
            <person name="Larrondo L.F."/>
            <person name="Lindquist E."/>
            <person name="Ling A."/>
            <person name="Lombard V."/>
            <person name="Lucas S."/>
            <person name="Lundell T."/>
            <person name="Martin R."/>
            <person name="McLaughlin D.J."/>
            <person name="Morgenstern I."/>
            <person name="Morin E."/>
            <person name="Murat C."/>
            <person name="Nagy L.G."/>
            <person name="Nolan M."/>
            <person name="Ohm R.A."/>
            <person name="Patyshakuliyeva A."/>
            <person name="Rokas A."/>
            <person name="Ruiz-Duenas F.J."/>
            <person name="Sabat G."/>
            <person name="Salamov A."/>
            <person name="Samejima M."/>
            <person name="Schmutz J."/>
            <person name="Slot J.C."/>
            <person name="St John F."/>
            <person name="Stenlid J."/>
            <person name="Sun H."/>
            <person name="Sun S."/>
            <person name="Syed K."/>
            <person name="Tsang A."/>
            <person name="Wiebenga A."/>
            <person name="Young D."/>
            <person name="Pisabarro A."/>
            <person name="Eastwood D.C."/>
            <person name="Martin F."/>
            <person name="Cullen D."/>
            <person name="Grigoriev I.V."/>
            <person name="Hibbett D.S."/>
        </authorList>
    </citation>
    <scope>NUCLEOTIDE SEQUENCE [LARGE SCALE GENOMIC DNA]</scope>
    <source>
        <strain evidence="7">FP-91666</strain>
    </source>
</reference>